<dbReference type="AlphaFoldDB" id="A0AAV4THF3"/>
<evidence type="ECO:0000313" key="3">
    <source>
        <dbReference type="EMBL" id="GIY44521.1"/>
    </source>
</evidence>
<dbReference type="EMBL" id="BPLQ01009532">
    <property type="protein sequence ID" value="GIY44521.1"/>
    <property type="molecule type" value="Genomic_DNA"/>
</dbReference>
<feature type="region of interest" description="Disordered" evidence="1">
    <location>
        <begin position="100"/>
        <end position="137"/>
    </location>
</feature>
<evidence type="ECO:0000256" key="1">
    <source>
        <dbReference type="SAM" id="MobiDB-lite"/>
    </source>
</evidence>
<feature type="compositionally biased region" description="Low complexity" evidence="1">
    <location>
        <begin position="100"/>
        <end position="116"/>
    </location>
</feature>
<gene>
    <name evidence="3" type="ORF">CDAR_67721</name>
</gene>
<accession>A0AAV4THF3</accession>
<organism evidence="3 4">
    <name type="scientific">Caerostris darwini</name>
    <dbReference type="NCBI Taxonomy" id="1538125"/>
    <lineage>
        <taxon>Eukaryota</taxon>
        <taxon>Metazoa</taxon>
        <taxon>Ecdysozoa</taxon>
        <taxon>Arthropoda</taxon>
        <taxon>Chelicerata</taxon>
        <taxon>Arachnida</taxon>
        <taxon>Araneae</taxon>
        <taxon>Araneomorphae</taxon>
        <taxon>Entelegynae</taxon>
        <taxon>Araneoidea</taxon>
        <taxon>Araneidae</taxon>
        <taxon>Caerostris</taxon>
    </lineage>
</organism>
<name>A0AAV4THF3_9ARAC</name>
<evidence type="ECO:0000256" key="2">
    <source>
        <dbReference type="SAM" id="Phobius"/>
    </source>
</evidence>
<feature type="transmembrane region" description="Helical" evidence="2">
    <location>
        <begin position="269"/>
        <end position="286"/>
    </location>
</feature>
<dbReference type="Proteomes" id="UP001054837">
    <property type="component" value="Unassembled WGS sequence"/>
</dbReference>
<keyword evidence="2" id="KW-1133">Transmembrane helix</keyword>
<proteinExistence type="predicted"/>
<evidence type="ECO:0000313" key="4">
    <source>
        <dbReference type="Proteomes" id="UP001054837"/>
    </source>
</evidence>
<reference evidence="3 4" key="1">
    <citation type="submission" date="2021-06" db="EMBL/GenBank/DDBJ databases">
        <title>Caerostris darwini draft genome.</title>
        <authorList>
            <person name="Kono N."/>
            <person name="Arakawa K."/>
        </authorList>
    </citation>
    <scope>NUCLEOTIDE SEQUENCE [LARGE SCALE GENOMIC DNA]</scope>
</reference>
<keyword evidence="4" id="KW-1185">Reference proteome</keyword>
<sequence>MEALNNFEDFKSTDNCIADINQTKEIQPELCKRVKFSPRFERMLLCYSKTHYNRSNTEIGDSRTKSPSKIPQLIKNKYCAIGSDCLKVIKPEHTVSGGKLTSDSSSSLNCGSLPQSHSHLKISETDSQTSLEYSEDEHNESEIIKKATYVNHIIERYYGTVPAIYRQRKKRVLMELKSKLSKGRRIYQLKYHLKKKNQRLARFFTIYKDPAHAFGLPKMLNRSSLKDDDDDDLGYETCTDILNENGELMEIENKIKYLKMMYNKHKMKIIMQMLLLFAIVASFFYSDKMNEHSQYWIHKILPNEHTVLES</sequence>
<comment type="caution">
    <text evidence="3">The sequence shown here is derived from an EMBL/GenBank/DDBJ whole genome shotgun (WGS) entry which is preliminary data.</text>
</comment>
<keyword evidence="2" id="KW-0472">Membrane</keyword>
<protein>
    <submittedName>
        <fullName evidence="3">Uncharacterized protein</fullName>
    </submittedName>
</protein>
<keyword evidence="2" id="KW-0812">Transmembrane</keyword>